<organism evidence="5 6">
    <name type="scientific">Promethearchaeum syntrophicum</name>
    <dbReference type="NCBI Taxonomy" id="2594042"/>
    <lineage>
        <taxon>Archaea</taxon>
        <taxon>Promethearchaeati</taxon>
        <taxon>Promethearchaeota</taxon>
        <taxon>Promethearchaeia</taxon>
        <taxon>Promethearchaeales</taxon>
        <taxon>Promethearchaeaceae</taxon>
        <taxon>Promethearchaeum</taxon>
    </lineage>
</organism>
<dbReference type="InterPro" id="IPR035897">
    <property type="entry name" value="Toll_tir_struct_dom_sf"/>
</dbReference>
<keyword evidence="1" id="KW-0433">Leucine-rich repeat</keyword>
<dbReference type="InterPro" id="IPR025875">
    <property type="entry name" value="Leu-rich_rpt_4"/>
</dbReference>
<dbReference type="PANTHER" id="PTHR48051:SF46">
    <property type="entry name" value="LEUCINE RICH REPEAT-CONTAINING DOMAIN PROTEIN"/>
    <property type="match status" value="1"/>
</dbReference>
<dbReference type="SUPFAM" id="SSF52200">
    <property type="entry name" value="Toll/Interleukin receptor TIR domain"/>
    <property type="match status" value="1"/>
</dbReference>
<dbReference type="SUPFAM" id="SSF52058">
    <property type="entry name" value="L domain-like"/>
    <property type="match status" value="1"/>
</dbReference>
<dbReference type="GeneID" id="41328069"/>
<keyword evidence="3" id="KW-0175">Coiled coil</keyword>
<accession>A0A5B9D5N6</accession>
<evidence type="ECO:0000256" key="2">
    <source>
        <dbReference type="ARBA" id="ARBA00022737"/>
    </source>
</evidence>
<dbReference type="EMBL" id="CP042905">
    <property type="protein sequence ID" value="QEE14251.1"/>
    <property type="molecule type" value="Genomic_DNA"/>
</dbReference>
<evidence type="ECO:0000256" key="1">
    <source>
        <dbReference type="ARBA" id="ARBA00022614"/>
    </source>
</evidence>
<dbReference type="KEGG" id="psyt:DSAG12_00062"/>
<dbReference type="InterPro" id="IPR001611">
    <property type="entry name" value="Leu-rich_rpt"/>
</dbReference>
<evidence type="ECO:0000313" key="6">
    <source>
        <dbReference type="Proteomes" id="UP000321408"/>
    </source>
</evidence>
<proteinExistence type="predicted"/>
<sequence>MSEKYENIELIKEEAEVLQELEKQFGVPLSHVDKITWDDYKIDEQTHQIEKYKVHQFGFISKDQHVVELGLGFDNINEKKLNLIKRIPKISKLTNLKAIDVSAWGEIFSEFINETKRRQVEFQKSQHRFYKSIEERRKAVDDALRATRQPNWAPNAVDLYKELIKLENLEYLDASNCKIVSIQFLQHLKNLKFLNLSNNLIEKIEKALSVQENLHTLMLHDNPLKIFPADIASLKSLKILDLSDTKIQELPEHIGNIEFLEELSLPLQIIRFPQSFIHLKSLKTLVANDFPDHFKELKSLETIIINSGKMEVISDGLTELISLKSLIITTCRSLKKLPEHIGNLKSLTVLKLTGNSSLEFLPKSIFNLSNLQTLNLYNNNLKEFLDKLSSFPRLEILTLNNNQLTHLPYSVFKLNNLIDFSIDNNPLVLNDKLISAKTLPEIKEYSKKKMAINVFISHAVVDYEPCRLEQLSLFLQKQLEVDIAFLCERDLSGNIDGFMDKNVPQSQLVLFIATPTSVNSVDCQYELKLSREYNVQVVPVKAKELDWGDLAKIGLNRELGMECDFSDIEKFDEFCQTLYDYIKQLKRQIDLHDKEQGKIDRLTIGLKMLERKVDILTEKIEKLEKPTEG</sequence>
<dbReference type="Pfam" id="PF13855">
    <property type="entry name" value="LRR_8"/>
    <property type="match status" value="1"/>
</dbReference>
<dbReference type="GO" id="GO:0005737">
    <property type="term" value="C:cytoplasm"/>
    <property type="evidence" value="ECO:0007669"/>
    <property type="project" value="TreeGrafter"/>
</dbReference>
<dbReference type="RefSeq" id="WP_147661214.1">
    <property type="nucleotide sequence ID" value="NZ_CP042905.2"/>
</dbReference>
<protein>
    <submittedName>
        <fullName evidence="5">Leucine-rich repeat domain-containing protein</fullName>
    </submittedName>
</protein>
<dbReference type="Pfam" id="PF23598">
    <property type="entry name" value="LRR_14"/>
    <property type="match status" value="1"/>
</dbReference>
<dbReference type="Gene3D" id="3.80.10.10">
    <property type="entry name" value="Ribonuclease Inhibitor"/>
    <property type="match status" value="2"/>
</dbReference>
<dbReference type="PANTHER" id="PTHR48051">
    <property type="match status" value="1"/>
</dbReference>
<dbReference type="SMART" id="SM00369">
    <property type="entry name" value="LRR_TYP"/>
    <property type="match status" value="5"/>
</dbReference>
<dbReference type="Proteomes" id="UP000321408">
    <property type="component" value="Chromosome"/>
</dbReference>
<reference evidence="5 6" key="1">
    <citation type="journal article" date="2020" name="Nature">
        <title>Isolation of an archaeon at the prokaryote-eukaryote interface.</title>
        <authorList>
            <person name="Imachi H."/>
            <person name="Nobu M.K."/>
            <person name="Nakahara N."/>
            <person name="Morono Y."/>
            <person name="Ogawara M."/>
            <person name="Takaki Y."/>
            <person name="Takano Y."/>
            <person name="Uematsu K."/>
            <person name="Ikuta T."/>
            <person name="Ito M."/>
            <person name="Matsui Y."/>
            <person name="Miyazaki M."/>
            <person name="Murata K."/>
            <person name="Saito Y."/>
            <person name="Sakai S."/>
            <person name="Song C."/>
            <person name="Tasumi E."/>
            <person name="Yamanaka Y."/>
            <person name="Yamaguchi T."/>
            <person name="Kamagata Y."/>
            <person name="Tamaki H."/>
            <person name="Takai K."/>
        </authorList>
    </citation>
    <scope>NUCLEOTIDE SEQUENCE [LARGE SCALE GENOMIC DNA]</scope>
    <source>
        <strain evidence="5 6">MK-D1</strain>
    </source>
</reference>
<dbReference type="InterPro" id="IPR003591">
    <property type="entry name" value="Leu-rich_rpt_typical-subtyp"/>
</dbReference>
<keyword evidence="6" id="KW-1185">Reference proteome</keyword>
<keyword evidence="2" id="KW-0677">Repeat</keyword>
<dbReference type="InterPro" id="IPR050216">
    <property type="entry name" value="LRR_domain-containing"/>
</dbReference>
<dbReference type="Pfam" id="PF12799">
    <property type="entry name" value="LRR_4"/>
    <property type="match status" value="1"/>
</dbReference>
<dbReference type="PROSITE" id="PS51450">
    <property type="entry name" value="LRR"/>
    <property type="match status" value="4"/>
</dbReference>
<gene>
    <name evidence="5" type="ORF">DSAG12_00062</name>
</gene>
<evidence type="ECO:0000313" key="5">
    <source>
        <dbReference type="EMBL" id="QEE14251.1"/>
    </source>
</evidence>
<reference evidence="5 6" key="2">
    <citation type="journal article" date="2024" name="Int. J. Syst. Evol. Microbiol.">
        <title>Promethearchaeum syntrophicum gen. nov., sp. nov., an anaerobic, obligately syntrophic archaeon, the first isolate of the lineage 'Asgard' archaea, and proposal of the new archaeal phylum Promethearchaeota phyl. nov. and kingdom Promethearchaeati regn. nov.</title>
        <authorList>
            <person name="Imachi H."/>
            <person name="Nobu M.K."/>
            <person name="Kato S."/>
            <person name="Takaki Y."/>
            <person name="Miyazaki M."/>
            <person name="Miyata M."/>
            <person name="Ogawara M."/>
            <person name="Saito Y."/>
            <person name="Sakai S."/>
            <person name="Tahara Y.O."/>
            <person name="Takano Y."/>
            <person name="Tasumi E."/>
            <person name="Uematsu K."/>
            <person name="Yoshimura T."/>
            <person name="Itoh T."/>
            <person name="Ohkuma M."/>
            <person name="Takai K."/>
        </authorList>
    </citation>
    <scope>NUCLEOTIDE SEQUENCE [LARGE SCALE GENOMIC DNA]</scope>
    <source>
        <strain evidence="5 6">MK-D1</strain>
    </source>
</reference>
<feature type="coiled-coil region" evidence="3">
    <location>
        <begin position="599"/>
        <end position="626"/>
    </location>
</feature>
<dbReference type="AlphaFoldDB" id="A0A5B9D5N6"/>
<name>A0A5B9D5N6_9ARCH</name>
<dbReference type="InterPro" id="IPR032675">
    <property type="entry name" value="LRR_dom_sf"/>
</dbReference>
<dbReference type="Gene3D" id="3.40.50.10140">
    <property type="entry name" value="Toll/interleukin-1 receptor homology (TIR) domain"/>
    <property type="match status" value="1"/>
</dbReference>
<dbReference type="InterPro" id="IPR055414">
    <property type="entry name" value="LRR_R13L4/SHOC2-like"/>
</dbReference>
<evidence type="ECO:0000259" key="4">
    <source>
        <dbReference type="Pfam" id="PF23598"/>
    </source>
</evidence>
<evidence type="ECO:0000256" key="3">
    <source>
        <dbReference type="SAM" id="Coils"/>
    </source>
</evidence>
<feature type="domain" description="Disease resistance R13L4/SHOC-2-like LRR" evidence="4">
    <location>
        <begin position="230"/>
        <end position="329"/>
    </location>
</feature>